<proteinExistence type="predicted"/>
<evidence type="ECO:0000256" key="1">
    <source>
        <dbReference type="SAM" id="Phobius"/>
    </source>
</evidence>
<keyword evidence="1" id="KW-1133">Transmembrane helix</keyword>
<evidence type="ECO:0000313" key="3">
    <source>
        <dbReference type="Proteomes" id="UP000295215"/>
    </source>
</evidence>
<comment type="caution">
    <text evidence="2">The sequence shown here is derived from an EMBL/GenBank/DDBJ whole genome shotgun (WGS) entry which is preliminary data.</text>
</comment>
<accession>A0A4R7F791</accession>
<sequence length="122" mass="14429">MSYLSKVISGRCPNCGKEKIFYDKGNSITFRMPKMSPKCPHCHYNFHRETGFYFGAMYVSYGVTVAEMITIMVLRLILNEFFGLHISMLDAFIVIVAVLFVFWTFNYRVSRIMWLNMFYKKE</sequence>
<name>A0A4R7F791_9FLAO</name>
<dbReference type="Proteomes" id="UP000295215">
    <property type="component" value="Unassembled WGS sequence"/>
</dbReference>
<evidence type="ECO:0000313" key="2">
    <source>
        <dbReference type="EMBL" id="TDS60177.1"/>
    </source>
</evidence>
<dbReference type="RefSeq" id="WP_133712253.1">
    <property type="nucleotide sequence ID" value="NZ_SOAG01000009.1"/>
</dbReference>
<feature type="transmembrane region" description="Helical" evidence="1">
    <location>
        <begin position="58"/>
        <end position="78"/>
    </location>
</feature>
<reference evidence="2 3" key="1">
    <citation type="submission" date="2019-03" db="EMBL/GenBank/DDBJ databases">
        <title>Genomic Encyclopedia of Archaeal and Bacterial Type Strains, Phase II (KMG-II): from individual species to whole genera.</title>
        <authorList>
            <person name="Goeker M."/>
        </authorList>
    </citation>
    <scope>NUCLEOTIDE SEQUENCE [LARGE SCALE GENOMIC DNA]</scope>
    <source>
        <strain evidence="2 3">DSM 28213</strain>
    </source>
</reference>
<keyword evidence="3" id="KW-1185">Reference proteome</keyword>
<feature type="transmembrane region" description="Helical" evidence="1">
    <location>
        <begin position="84"/>
        <end position="105"/>
    </location>
</feature>
<dbReference type="AlphaFoldDB" id="A0A4R7F791"/>
<keyword evidence="1" id="KW-0472">Membrane</keyword>
<keyword evidence="1" id="KW-0812">Transmembrane</keyword>
<organism evidence="2 3">
    <name type="scientific">Myroides indicus</name>
    <dbReference type="NCBI Taxonomy" id="1323422"/>
    <lineage>
        <taxon>Bacteria</taxon>
        <taxon>Pseudomonadati</taxon>
        <taxon>Bacteroidota</taxon>
        <taxon>Flavobacteriia</taxon>
        <taxon>Flavobacteriales</taxon>
        <taxon>Flavobacteriaceae</taxon>
        <taxon>Myroides</taxon>
    </lineage>
</organism>
<gene>
    <name evidence="2" type="ORF">C8P70_10933</name>
</gene>
<protein>
    <submittedName>
        <fullName evidence="2">Uncharacterized protein DUF983</fullName>
    </submittedName>
</protein>
<dbReference type="OrthoDB" id="9790326at2"/>
<dbReference type="EMBL" id="SOAG01000009">
    <property type="protein sequence ID" value="TDS60177.1"/>
    <property type="molecule type" value="Genomic_DNA"/>
</dbReference>